<reference evidence="3" key="1">
    <citation type="submission" date="2016-10" db="EMBL/GenBank/DDBJ databases">
        <authorList>
            <person name="Varghese N."/>
            <person name="Submissions S."/>
        </authorList>
    </citation>
    <scope>NUCLEOTIDE SEQUENCE [LARGE SCALE GENOMIC DNA]</scope>
    <source>
        <strain evidence="3">LMG 26416</strain>
    </source>
</reference>
<evidence type="ECO:0000313" key="3">
    <source>
        <dbReference type="Proteomes" id="UP000199120"/>
    </source>
</evidence>
<dbReference type="Gene3D" id="3.30.70.120">
    <property type="match status" value="1"/>
</dbReference>
<accession>A0A1H7MQY9</accession>
<dbReference type="STRING" id="416943.SAMN05445871_1334"/>
<dbReference type="SUPFAM" id="SSF54913">
    <property type="entry name" value="GlnB-like"/>
    <property type="match status" value="1"/>
</dbReference>
<protein>
    <submittedName>
        <fullName evidence="2">PII-like signaling protein</fullName>
    </submittedName>
</protein>
<name>A0A1H7MQY9_9BURK</name>
<dbReference type="AlphaFoldDB" id="A0A1H7MQY9"/>
<sequence>MATGSQLTLYANRNQRRGNHTVVEWILETAKTAGVHGATVVEGSEGVDARGRFHAARFFELADEPAVVVVVSDDAAIDALVAKLAQGGVKLFYTRTPIEFGHLGDAS</sequence>
<gene>
    <name evidence="2" type="ORF">SAMN05192542_105110</name>
</gene>
<evidence type="ECO:0000256" key="1">
    <source>
        <dbReference type="ARBA" id="ARBA00010554"/>
    </source>
</evidence>
<dbReference type="Proteomes" id="UP000199120">
    <property type="component" value="Unassembled WGS sequence"/>
</dbReference>
<comment type="similarity">
    <text evidence="1">Belongs to the UPF0166 family.</text>
</comment>
<organism evidence="2 3">
    <name type="scientific">Paraburkholderia caballeronis</name>
    <dbReference type="NCBI Taxonomy" id="416943"/>
    <lineage>
        <taxon>Bacteria</taxon>
        <taxon>Pseudomonadati</taxon>
        <taxon>Pseudomonadota</taxon>
        <taxon>Betaproteobacteria</taxon>
        <taxon>Burkholderiales</taxon>
        <taxon>Burkholderiaceae</taxon>
        <taxon>Paraburkholderia</taxon>
    </lineage>
</organism>
<keyword evidence="3" id="KW-1185">Reference proteome</keyword>
<dbReference type="OrthoDB" id="5339790at2"/>
<dbReference type="InterPro" id="IPR015867">
    <property type="entry name" value="N-reg_PII/ATP_PRibTrfase_C"/>
</dbReference>
<evidence type="ECO:0000313" key="2">
    <source>
        <dbReference type="EMBL" id="SEL13105.1"/>
    </source>
</evidence>
<dbReference type="RefSeq" id="WP_090543334.1">
    <property type="nucleotide sequence ID" value="NZ_FNSR01000001.1"/>
</dbReference>
<dbReference type="InterPro" id="IPR003793">
    <property type="entry name" value="UPF0166"/>
</dbReference>
<dbReference type="EMBL" id="FOAJ01000005">
    <property type="protein sequence ID" value="SEL13105.1"/>
    <property type="molecule type" value="Genomic_DNA"/>
</dbReference>
<dbReference type="InterPro" id="IPR011322">
    <property type="entry name" value="N-reg_PII-like_a/b"/>
</dbReference>
<proteinExistence type="inferred from homology"/>
<dbReference type="Pfam" id="PF02641">
    <property type="entry name" value="DUF190"/>
    <property type="match status" value="1"/>
</dbReference>